<accession>A0A921ITR0</accession>
<evidence type="ECO:0000259" key="1">
    <source>
        <dbReference type="Pfam" id="PF13280"/>
    </source>
</evidence>
<dbReference type="PANTHER" id="PTHR34580:SF1">
    <property type="entry name" value="PROTEIN PAFC"/>
    <property type="match status" value="1"/>
</dbReference>
<evidence type="ECO:0000313" key="3">
    <source>
        <dbReference type="EMBL" id="HJG37388.1"/>
    </source>
</evidence>
<organism evidence="3 4">
    <name type="scientific">Enorma phocaeensis</name>
    <dbReference type="NCBI Taxonomy" id="1871019"/>
    <lineage>
        <taxon>Bacteria</taxon>
        <taxon>Bacillati</taxon>
        <taxon>Actinomycetota</taxon>
        <taxon>Coriobacteriia</taxon>
        <taxon>Coriobacteriales</taxon>
        <taxon>Coriobacteriaceae</taxon>
        <taxon>Enorma</taxon>
    </lineage>
</organism>
<dbReference type="Proteomes" id="UP000753256">
    <property type="component" value="Unassembled WGS sequence"/>
</dbReference>
<dbReference type="InterPro" id="IPR026881">
    <property type="entry name" value="WYL_dom"/>
</dbReference>
<comment type="caution">
    <text evidence="3">The sequence shown here is derived from an EMBL/GenBank/DDBJ whole genome shotgun (WGS) entry which is preliminary data.</text>
</comment>
<feature type="domain" description="WCX" evidence="2">
    <location>
        <begin position="226"/>
        <end position="300"/>
    </location>
</feature>
<dbReference type="InterPro" id="IPR051534">
    <property type="entry name" value="CBASS_pafABC_assoc_protein"/>
</dbReference>
<dbReference type="PANTHER" id="PTHR34580">
    <property type="match status" value="1"/>
</dbReference>
<sequence length="305" mass="34080">MSHDERVWRAIHLLELVSSSEDGSISAAEAREELSCDDAELDGYIELISTLADRERGLRAIIYRDGDTVAIMGDAAQMSPLRLSLGESIALESVLGTLDLGAEVTERLRNALVPDLLRNEVRRHLIGRDISFGSWYRMLAEAIADGVRCRISYRSHDDASSRERTVDPLDLETTTEAAYLVAWDIDKDSERRYRLERIEGVTFTEDSVVPHQRTSTSISESLAQGAYRVVLELPHDEAERLSWAGIRSLEEAPAEGFMRVRVDVSSMRWLFDQVLAAGGSMHIVAPPEMIPRFVTYAQSLAVTTD</sequence>
<dbReference type="Pfam" id="PF13280">
    <property type="entry name" value="WYL"/>
    <property type="match status" value="1"/>
</dbReference>
<reference evidence="3" key="1">
    <citation type="journal article" date="2021" name="PeerJ">
        <title>Extensive microbial diversity within the chicken gut microbiome revealed by metagenomics and culture.</title>
        <authorList>
            <person name="Gilroy R."/>
            <person name="Ravi A."/>
            <person name="Getino M."/>
            <person name="Pursley I."/>
            <person name="Horton D.L."/>
            <person name="Alikhan N.F."/>
            <person name="Baker D."/>
            <person name="Gharbi K."/>
            <person name="Hall N."/>
            <person name="Watson M."/>
            <person name="Adriaenssens E.M."/>
            <person name="Foster-Nyarko E."/>
            <person name="Jarju S."/>
            <person name="Secka A."/>
            <person name="Antonio M."/>
            <person name="Oren A."/>
            <person name="Chaudhuri R.R."/>
            <person name="La Ragione R."/>
            <person name="Hildebrand F."/>
            <person name="Pallen M.J."/>
        </authorList>
    </citation>
    <scope>NUCLEOTIDE SEQUENCE</scope>
    <source>
        <strain evidence="3">ChiHjej13B12-9602</strain>
    </source>
</reference>
<evidence type="ECO:0000259" key="2">
    <source>
        <dbReference type="Pfam" id="PF25583"/>
    </source>
</evidence>
<gene>
    <name evidence="3" type="ORF">K8V70_05945</name>
</gene>
<dbReference type="Pfam" id="PF25583">
    <property type="entry name" value="WCX"/>
    <property type="match status" value="1"/>
</dbReference>
<dbReference type="InterPro" id="IPR057727">
    <property type="entry name" value="WCX_dom"/>
</dbReference>
<dbReference type="AlphaFoldDB" id="A0A921ITR0"/>
<dbReference type="PROSITE" id="PS52050">
    <property type="entry name" value="WYL"/>
    <property type="match status" value="1"/>
</dbReference>
<name>A0A921ITR0_9ACTN</name>
<reference evidence="3" key="2">
    <citation type="submission" date="2021-09" db="EMBL/GenBank/DDBJ databases">
        <authorList>
            <person name="Gilroy R."/>
        </authorList>
    </citation>
    <scope>NUCLEOTIDE SEQUENCE</scope>
    <source>
        <strain evidence="3">ChiHjej13B12-9602</strain>
    </source>
</reference>
<protein>
    <submittedName>
        <fullName evidence="3">WYL domain-containing protein</fullName>
    </submittedName>
</protein>
<feature type="domain" description="WYL" evidence="1">
    <location>
        <begin position="137"/>
        <end position="202"/>
    </location>
</feature>
<dbReference type="EMBL" id="DYUZ01000023">
    <property type="protein sequence ID" value="HJG37388.1"/>
    <property type="molecule type" value="Genomic_DNA"/>
</dbReference>
<evidence type="ECO:0000313" key="4">
    <source>
        <dbReference type="Proteomes" id="UP000753256"/>
    </source>
</evidence>
<proteinExistence type="predicted"/>
<dbReference type="RefSeq" id="WP_273190163.1">
    <property type="nucleotide sequence ID" value="NZ_DYUZ01000023.1"/>
</dbReference>